<sequence>MMIQIAREAVEATPQDSLKRAVRLEALGCQLRDRYLISGLMADLEESIQLARKALSIVSEHHPHHPYRTMYLLSLRARLSDRYTRLGVLADLDEEIQLAQEALHITPKYRQGRPSQLQNLGICFRDRYQRIGAMADLEKAIQITREAVKATPENDLIRASMLKSLSIVLGDRHKRKKEMADLEEAIKVAREAVHANSAELRKREVWLNNLGIWPGDPERARLSNNLGNLLYDKYVRIGAIADLRESIQYTREAVSLTPEDHPDWMYFLHNLGNRLRSSYLKTGATPDLEEALQFARRAVDASPEDHPDRALVSSYLGIILQDRNLRNMTEIDEAIQIGQQAKDASSEDQDQAKRMTGLVTRAGDRDSGTGMMNDIEEAILHHQAALHQSNAPTLIRIGAAEDIVRCCLLKSDWQQACEGAAMGVHLIPKLISRSLPNSDKQHLLSDIAGFACDATAIALQAGKSPLVALNLLEQGRGVLAASLEEMRTEILDLEASHPDLADKFVQLRDELQPSISQELSVADLNPGTSSQGYMNRHSAADRELDELILKIRQQPGFEDFLIPPSEEGMQNAARYGPIVVVNVSNHRCDALLITQHQIQSLALLRLKSEEIEEKAQRGGLGSHRVLSWLWEAVTNPILDTLGFTQPPSHDKWPHIWWIPTGLLSKFPLHAAGLHGEGCTKTVLDRVMSSYSSSIKAIIQGRRRRALEATPTAPNHALLVAMQDTPEHPRLNFAAKEVEMLQDVCKSMDFDPIVPRVRRHKQDIISHLPSCKIFHFAGHGHTDDDDPSHSYLLLEDWKSDQLTVATLLEMNLRQRSPFLAYLSACGTGEIRDERFYDESIHLISACQLAGFRHVIGTLWEVNDESCVDMARFTYEGIRDGAMTDESVCLGLHKATRELRDRWLRVPAKTRRRSPSTRKVYTPVGEDSIGAITTSDGDQRDSRLPRKIVLDDSDDEEDDRLQHWVPYVHFGV</sequence>
<dbReference type="PANTHER" id="PTHR19959">
    <property type="entry name" value="KINESIN LIGHT CHAIN"/>
    <property type="match status" value="1"/>
</dbReference>
<feature type="domain" description="CHAT" evidence="3">
    <location>
        <begin position="624"/>
        <end position="969"/>
    </location>
</feature>
<dbReference type="PANTHER" id="PTHR19959:SF119">
    <property type="entry name" value="FUNGAL LIPASE-LIKE DOMAIN-CONTAINING PROTEIN"/>
    <property type="match status" value="1"/>
</dbReference>
<dbReference type="OrthoDB" id="9991317at2759"/>
<proteinExistence type="predicted"/>
<evidence type="ECO:0000313" key="4">
    <source>
        <dbReference type="EMBL" id="KAF2804948.1"/>
    </source>
</evidence>
<feature type="region of interest" description="Disordered" evidence="2">
    <location>
        <begin position="908"/>
        <end position="949"/>
    </location>
</feature>
<name>A0A6A6Y8R8_9PEZI</name>
<reference evidence="4 6" key="1">
    <citation type="journal article" date="2020" name="Stud. Mycol.">
        <title>101 Dothideomycetes genomes: a test case for predicting lifestyles and emergence of pathogens.</title>
        <authorList>
            <person name="Haridas S."/>
            <person name="Albert R."/>
            <person name="Binder M."/>
            <person name="Bloem J."/>
            <person name="Labutti K."/>
            <person name="Salamov A."/>
            <person name="Andreopoulos B."/>
            <person name="Baker S."/>
            <person name="Barry K."/>
            <person name="Bills G."/>
            <person name="Bluhm B."/>
            <person name="Cannon C."/>
            <person name="Castanera R."/>
            <person name="Culley D."/>
            <person name="Daum C."/>
            <person name="Ezra D."/>
            <person name="Gonzalez J."/>
            <person name="Henrissat B."/>
            <person name="Kuo A."/>
            <person name="Liang C."/>
            <person name="Lipzen A."/>
            <person name="Lutzoni F."/>
            <person name="Magnuson J."/>
            <person name="Mondo S."/>
            <person name="Nolan M."/>
            <person name="Ohm R."/>
            <person name="Pangilinan J."/>
            <person name="Park H.-J."/>
            <person name="Ramirez L."/>
            <person name="Alfaro M."/>
            <person name="Sun H."/>
            <person name="Tritt A."/>
            <person name="Yoshinaga Y."/>
            <person name="Zwiers L.-H."/>
            <person name="Turgeon B."/>
            <person name="Goodwin S."/>
            <person name="Spatafora J."/>
            <person name="Crous P."/>
            <person name="Grigoriev I."/>
        </authorList>
    </citation>
    <scope>NUCLEOTIDE SEQUENCE</scope>
    <source>
        <strain evidence="4 6">CBS 304.34</strain>
    </source>
</reference>
<organism evidence="4">
    <name type="scientific">Mytilinidion resinicola</name>
    <dbReference type="NCBI Taxonomy" id="574789"/>
    <lineage>
        <taxon>Eukaryota</taxon>
        <taxon>Fungi</taxon>
        <taxon>Dikarya</taxon>
        <taxon>Ascomycota</taxon>
        <taxon>Pezizomycotina</taxon>
        <taxon>Dothideomycetes</taxon>
        <taxon>Pleosporomycetidae</taxon>
        <taxon>Mytilinidiales</taxon>
        <taxon>Mytilinidiaceae</taxon>
        <taxon>Mytilinidion</taxon>
    </lineage>
</organism>
<dbReference type="GeneID" id="54465442"/>
<reference evidence="6" key="3">
    <citation type="submission" date="2025-04" db="UniProtKB">
        <authorList>
            <consortium name="RefSeq"/>
        </authorList>
    </citation>
    <scope>IDENTIFICATION</scope>
    <source>
        <strain evidence="6">CBS 304.34</strain>
    </source>
</reference>
<reference evidence="6" key="2">
    <citation type="submission" date="2020-04" db="EMBL/GenBank/DDBJ databases">
        <authorList>
            <consortium name="NCBI Genome Project"/>
        </authorList>
    </citation>
    <scope>NUCLEOTIDE SEQUENCE</scope>
    <source>
        <strain evidence="6">CBS 304.34</strain>
    </source>
</reference>
<dbReference type="SUPFAM" id="SSF48452">
    <property type="entry name" value="TPR-like"/>
    <property type="match status" value="1"/>
</dbReference>
<evidence type="ECO:0000256" key="1">
    <source>
        <dbReference type="SAM" id="Coils"/>
    </source>
</evidence>
<dbReference type="Proteomes" id="UP000504636">
    <property type="component" value="Unplaced"/>
</dbReference>
<evidence type="ECO:0000259" key="3">
    <source>
        <dbReference type="Pfam" id="PF12770"/>
    </source>
</evidence>
<dbReference type="Pfam" id="PF13374">
    <property type="entry name" value="TPR_10"/>
    <property type="match status" value="3"/>
</dbReference>
<dbReference type="RefSeq" id="XP_033571912.1">
    <property type="nucleotide sequence ID" value="XM_033724549.1"/>
</dbReference>
<keyword evidence="1" id="KW-0175">Coiled coil</keyword>
<feature type="compositionally biased region" description="Basic and acidic residues" evidence="2">
    <location>
        <begin position="935"/>
        <end position="948"/>
    </location>
</feature>
<dbReference type="Gene3D" id="1.25.40.10">
    <property type="entry name" value="Tetratricopeptide repeat domain"/>
    <property type="match status" value="2"/>
</dbReference>
<protein>
    <recommendedName>
        <fullName evidence="3">CHAT domain-containing protein</fullName>
    </recommendedName>
</protein>
<accession>A0A6A6Y8R8</accession>
<dbReference type="EMBL" id="MU003711">
    <property type="protein sequence ID" value="KAF2804948.1"/>
    <property type="molecule type" value="Genomic_DNA"/>
</dbReference>
<dbReference type="InterPro" id="IPR011990">
    <property type="entry name" value="TPR-like_helical_dom_sf"/>
</dbReference>
<evidence type="ECO:0000313" key="5">
    <source>
        <dbReference type="Proteomes" id="UP000504636"/>
    </source>
</evidence>
<dbReference type="Pfam" id="PF12770">
    <property type="entry name" value="CHAT"/>
    <property type="match status" value="1"/>
</dbReference>
<evidence type="ECO:0000313" key="6">
    <source>
        <dbReference type="RefSeq" id="XP_033571912.1"/>
    </source>
</evidence>
<gene>
    <name evidence="4 6" type="ORF">BDZ99DRAFT_511473</name>
</gene>
<evidence type="ECO:0000256" key="2">
    <source>
        <dbReference type="SAM" id="MobiDB-lite"/>
    </source>
</evidence>
<dbReference type="AlphaFoldDB" id="A0A6A6Y8R8"/>
<dbReference type="InterPro" id="IPR024983">
    <property type="entry name" value="CHAT_dom"/>
</dbReference>
<keyword evidence="5" id="KW-1185">Reference proteome</keyword>
<feature type="coiled-coil region" evidence="1">
    <location>
        <begin position="172"/>
        <end position="199"/>
    </location>
</feature>